<keyword evidence="11" id="KW-0325">Glycoprotein</keyword>
<dbReference type="Gene3D" id="1.20.140.40">
    <property type="entry name" value="Invertase/pectin methylesterase inhibitor family protein"/>
    <property type="match status" value="1"/>
</dbReference>
<dbReference type="GO" id="GO:0030599">
    <property type="term" value="F:pectinesterase activity"/>
    <property type="evidence" value="ECO:0007669"/>
    <property type="project" value="UniProtKB-UniRule"/>
</dbReference>
<comment type="similarity">
    <text evidence="3">In the N-terminal section; belongs to the PMEI family.</text>
</comment>
<dbReference type="Pfam" id="PF01095">
    <property type="entry name" value="Pectinesterase"/>
    <property type="match status" value="1"/>
</dbReference>
<evidence type="ECO:0000256" key="8">
    <source>
        <dbReference type="ARBA" id="ARBA00022801"/>
    </source>
</evidence>
<keyword evidence="9 16" id="KW-0063">Aspartyl esterase</keyword>
<evidence type="ECO:0000256" key="7">
    <source>
        <dbReference type="ARBA" id="ARBA00022525"/>
    </source>
</evidence>
<dbReference type="InterPro" id="IPR033131">
    <property type="entry name" value="Pectinesterase_Asp_AS"/>
</dbReference>
<evidence type="ECO:0000256" key="4">
    <source>
        <dbReference type="ARBA" id="ARBA00007786"/>
    </source>
</evidence>
<evidence type="ECO:0000256" key="17">
    <source>
        <dbReference type="SAM" id="MobiDB-lite"/>
    </source>
</evidence>
<feature type="domain" description="Pectinesterase inhibitor" evidence="18">
    <location>
        <begin position="45"/>
        <end position="195"/>
    </location>
</feature>
<dbReference type="EC" id="3.1.1.11" evidence="5 16"/>
<evidence type="ECO:0000256" key="2">
    <source>
        <dbReference type="ARBA" id="ARBA00005184"/>
    </source>
</evidence>
<dbReference type="InterPro" id="IPR035513">
    <property type="entry name" value="Invertase/methylesterase_inhib"/>
</dbReference>
<comment type="pathway">
    <text evidence="2 16">Glycan metabolism; pectin degradation; 2-dehydro-3-deoxy-D-gluconate from pectin: step 1/5.</text>
</comment>
<feature type="compositionally biased region" description="Basic and acidic residues" evidence="17">
    <location>
        <begin position="578"/>
        <end position="590"/>
    </location>
</feature>
<comment type="similarity">
    <text evidence="4">In the C-terminal section; belongs to the pectinesterase family.</text>
</comment>
<comment type="catalytic activity">
    <reaction evidence="13 16">
        <text>[(1-&gt;4)-alpha-D-galacturonosyl methyl ester](n) + n H2O = [(1-&gt;4)-alpha-D-galacturonosyl](n) + n methanol + n H(+)</text>
        <dbReference type="Rhea" id="RHEA:22380"/>
        <dbReference type="Rhea" id="RHEA-COMP:14570"/>
        <dbReference type="Rhea" id="RHEA-COMP:14573"/>
        <dbReference type="ChEBI" id="CHEBI:15377"/>
        <dbReference type="ChEBI" id="CHEBI:15378"/>
        <dbReference type="ChEBI" id="CHEBI:17790"/>
        <dbReference type="ChEBI" id="CHEBI:140522"/>
        <dbReference type="ChEBI" id="CHEBI:140523"/>
        <dbReference type="EC" id="3.1.1.11"/>
    </reaction>
</comment>
<dbReference type="NCBIfam" id="TIGR01614">
    <property type="entry name" value="PME_inhib"/>
    <property type="match status" value="1"/>
</dbReference>
<evidence type="ECO:0000256" key="5">
    <source>
        <dbReference type="ARBA" id="ARBA00013229"/>
    </source>
</evidence>
<keyword evidence="10" id="KW-1015">Disulfide bond</keyword>
<dbReference type="Proteomes" id="UP001604277">
    <property type="component" value="Unassembled WGS sequence"/>
</dbReference>
<evidence type="ECO:0000256" key="1">
    <source>
        <dbReference type="ARBA" id="ARBA00004191"/>
    </source>
</evidence>
<dbReference type="PANTHER" id="PTHR31707">
    <property type="entry name" value="PECTINESTERASE"/>
    <property type="match status" value="1"/>
</dbReference>
<reference evidence="20" key="1">
    <citation type="submission" date="2024-07" db="EMBL/GenBank/DDBJ databases">
        <title>Two chromosome-level genome assemblies of Korean endemic species Abeliophyllum distichum and Forsythia ovata (Oleaceae).</title>
        <authorList>
            <person name="Jang H."/>
        </authorList>
    </citation>
    <scope>NUCLEOTIDE SEQUENCE [LARGE SCALE GENOMIC DNA]</scope>
</reference>
<dbReference type="EMBL" id="JBFOLJ010000008">
    <property type="protein sequence ID" value="KAL2514936.1"/>
    <property type="molecule type" value="Genomic_DNA"/>
</dbReference>
<keyword evidence="8 16" id="KW-0378">Hydrolase</keyword>
<comment type="caution">
    <text evidence="19">The sequence shown here is derived from an EMBL/GenBank/DDBJ whole genome shotgun (WGS) entry which is preliminary data.</text>
</comment>
<dbReference type="SMART" id="SM00856">
    <property type="entry name" value="PMEI"/>
    <property type="match status" value="1"/>
</dbReference>
<proteinExistence type="inferred from homology"/>
<sequence>MVDDHKKNVVAIGICSLLLVAMVVAFIGTHHDAEYDSYDHKDVSDSKKAIQTICKSTDYQKTCVDSLKSSDTSNPKELIELAFEAAKKYINEAAKNSTVLQSLQKDPRAKSALDSCHELAERAVNDLQRSYDKFKAFDVSNFNNMLSDIKIWLSGAITYQETCLDGFEDVQGDAGEKMRQSLKTAMELTSNGLAMVTEISSELKSLSVQGFHNRRLLSKNLPDWIDVKTRKLLQAQPQQIKPDLVVAKDGTGKYTTINEAMKDIPKNSDKAFVLYIKEGVYEEKVQFNSSLNNLIVIGDGPTKTRITGKLNFIDGTSTYHTATGINPFRAAVHGDNFIAKDIGFENSAGPEKHQAVALRVGADKSLFYNCHMDGYQDTLYAHTYRQFYKDCVISGTIDFIFGDSAAVFQGCTMVVRKPMDNQQCIVTAQGRKEARQPTGLVLQNCTIQADPAYYPVRNKLKSYLGRPWKQYSRTIILESFLDDLIQPQGWLPWNETFALNTLFYAEFNNRGPASVKTQRITWPGVKELPANRVQRFTASQFIDADIWIPSTGVHYAPGFIFPVLEEDQSVKYSPNSPDENKDLGGEREKTSFISSPDKSSDPEFDLEKGMAPAAAPSADNKWHFAEKNVEKKQDNTPAAFKRALAVEEIQHQNFELKRQIVAICENLSCFQVKNLSSRLRQQESKAARECSLRPTP</sequence>
<dbReference type="InterPro" id="IPR011050">
    <property type="entry name" value="Pectin_lyase_fold/virulence"/>
</dbReference>
<dbReference type="InterPro" id="IPR012334">
    <property type="entry name" value="Pectin_lyas_fold"/>
</dbReference>
<keyword evidence="6" id="KW-0134">Cell wall</keyword>
<evidence type="ECO:0000256" key="6">
    <source>
        <dbReference type="ARBA" id="ARBA00022512"/>
    </source>
</evidence>
<keyword evidence="7" id="KW-0964">Secreted</keyword>
<dbReference type="FunFam" id="2.160.20.10:FF:000001">
    <property type="entry name" value="Pectinesterase"/>
    <property type="match status" value="1"/>
</dbReference>
<feature type="region of interest" description="Disordered" evidence="17">
    <location>
        <begin position="571"/>
        <end position="618"/>
    </location>
</feature>
<dbReference type="SUPFAM" id="SSF101148">
    <property type="entry name" value="Plant invertase/pectin methylesterase inhibitor"/>
    <property type="match status" value="1"/>
</dbReference>
<evidence type="ECO:0000256" key="12">
    <source>
        <dbReference type="ARBA" id="ARBA00023316"/>
    </source>
</evidence>
<dbReference type="GO" id="GO:0042545">
    <property type="term" value="P:cell wall modification"/>
    <property type="evidence" value="ECO:0007669"/>
    <property type="project" value="UniProtKB-UniRule"/>
</dbReference>
<gene>
    <name evidence="19" type="ORF">Fot_28907</name>
</gene>
<feature type="active site" evidence="15">
    <location>
        <position position="398"/>
    </location>
</feature>
<evidence type="ECO:0000259" key="18">
    <source>
        <dbReference type="SMART" id="SM00856"/>
    </source>
</evidence>
<evidence type="ECO:0000256" key="10">
    <source>
        <dbReference type="ARBA" id="ARBA00023157"/>
    </source>
</evidence>
<protein>
    <recommendedName>
        <fullName evidence="5 16">Pectinesterase</fullName>
        <ecNumber evidence="5 16">3.1.1.11</ecNumber>
    </recommendedName>
</protein>
<organism evidence="19 20">
    <name type="scientific">Forsythia ovata</name>
    <dbReference type="NCBI Taxonomy" id="205694"/>
    <lineage>
        <taxon>Eukaryota</taxon>
        <taxon>Viridiplantae</taxon>
        <taxon>Streptophyta</taxon>
        <taxon>Embryophyta</taxon>
        <taxon>Tracheophyta</taxon>
        <taxon>Spermatophyta</taxon>
        <taxon>Magnoliopsida</taxon>
        <taxon>eudicotyledons</taxon>
        <taxon>Gunneridae</taxon>
        <taxon>Pentapetalae</taxon>
        <taxon>asterids</taxon>
        <taxon>lamiids</taxon>
        <taxon>Lamiales</taxon>
        <taxon>Oleaceae</taxon>
        <taxon>Forsythieae</taxon>
        <taxon>Forsythia</taxon>
    </lineage>
</organism>
<keyword evidence="12" id="KW-0961">Cell wall biogenesis/degradation</keyword>
<dbReference type="SUPFAM" id="SSF51126">
    <property type="entry name" value="Pectin lyase-like"/>
    <property type="match status" value="1"/>
</dbReference>
<keyword evidence="20" id="KW-1185">Reference proteome</keyword>
<accession>A0ABD1TQB8</accession>
<evidence type="ECO:0000313" key="20">
    <source>
        <dbReference type="Proteomes" id="UP001604277"/>
    </source>
</evidence>
<evidence type="ECO:0000313" key="19">
    <source>
        <dbReference type="EMBL" id="KAL2514936.1"/>
    </source>
</evidence>
<name>A0ABD1TQB8_9LAMI</name>
<evidence type="ECO:0000256" key="16">
    <source>
        <dbReference type="RuleBase" id="RU000589"/>
    </source>
</evidence>
<evidence type="ECO:0000256" key="11">
    <source>
        <dbReference type="ARBA" id="ARBA00023180"/>
    </source>
</evidence>
<dbReference type="Gene3D" id="2.160.20.10">
    <property type="entry name" value="Single-stranded right-handed beta-helix, Pectin lyase-like"/>
    <property type="match status" value="1"/>
</dbReference>
<evidence type="ECO:0000256" key="13">
    <source>
        <dbReference type="ARBA" id="ARBA00047928"/>
    </source>
</evidence>
<comment type="function">
    <text evidence="14">Acts in the modification of cell walls via demethylesterification of cell wall pectin.</text>
</comment>
<dbReference type="InterPro" id="IPR000070">
    <property type="entry name" value="Pectinesterase_cat"/>
</dbReference>
<comment type="subcellular location">
    <subcellularLocation>
        <location evidence="1">Secreted</location>
        <location evidence="1">Cell wall</location>
    </subcellularLocation>
</comment>
<evidence type="ECO:0000256" key="9">
    <source>
        <dbReference type="ARBA" id="ARBA00023085"/>
    </source>
</evidence>
<dbReference type="FunFam" id="1.20.140.40:FF:000001">
    <property type="entry name" value="Pectinesterase"/>
    <property type="match status" value="1"/>
</dbReference>
<dbReference type="PROSITE" id="PS00503">
    <property type="entry name" value="PECTINESTERASE_2"/>
    <property type="match status" value="1"/>
</dbReference>
<evidence type="ECO:0000256" key="3">
    <source>
        <dbReference type="ARBA" id="ARBA00006027"/>
    </source>
</evidence>
<dbReference type="GO" id="GO:0045490">
    <property type="term" value="P:pectin catabolic process"/>
    <property type="evidence" value="ECO:0007669"/>
    <property type="project" value="UniProtKB-UniRule"/>
</dbReference>
<evidence type="ECO:0000256" key="15">
    <source>
        <dbReference type="PROSITE-ProRule" id="PRU10040"/>
    </source>
</evidence>
<evidence type="ECO:0000256" key="14">
    <source>
        <dbReference type="ARBA" id="ARBA00057335"/>
    </source>
</evidence>
<dbReference type="Pfam" id="PF04043">
    <property type="entry name" value="PMEI"/>
    <property type="match status" value="1"/>
</dbReference>
<dbReference type="InterPro" id="IPR006501">
    <property type="entry name" value="Pectinesterase_inhib_dom"/>
</dbReference>
<feature type="compositionally biased region" description="Basic and acidic residues" evidence="17">
    <location>
        <begin position="598"/>
        <end position="608"/>
    </location>
</feature>
<dbReference type="CDD" id="cd15798">
    <property type="entry name" value="PMEI-like_3"/>
    <property type="match status" value="1"/>
</dbReference>
<dbReference type="AlphaFoldDB" id="A0ABD1TQB8"/>